<gene>
    <name evidence="2" type="ORF">HD594_000103</name>
</gene>
<reference evidence="2 3" key="1">
    <citation type="submission" date="2020-08" db="EMBL/GenBank/DDBJ databases">
        <title>Sequencing the genomes of 1000 actinobacteria strains.</title>
        <authorList>
            <person name="Klenk H.-P."/>
        </authorList>
    </citation>
    <scope>NUCLEOTIDE SEQUENCE [LARGE SCALE GENOMIC DNA]</scope>
    <source>
        <strain evidence="2 3">DSM 12511</strain>
    </source>
</reference>
<proteinExistence type="predicted"/>
<dbReference type="InterPro" id="IPR037108">
    <property type="entry name" value="TM1727-like_C_sf"/>
</dbReference>
<dbReference type="Gene3D" id="3.40.50.720">
    <property type="entry name" value="NAD(P)-binding Rossmann-like Domain"/>
    <property type="match status" value="1"/>
</dbReference>
<organism evidence="2 3">
    <name type="scientific">Microbacterium thalassium</name>
    <dbReference type="NCBI Taxonomy" id="362649"/>
    <lineage>
        <taxon>Bacteria</taxon>
        <taxon>Bacillati</taxon>
        <taxon>Actinomycetota</taxon>
        <taxon>Actinomycetes</taxon>
        <taxon>Micrococcales</taxon>
        <taxon>Microbacteriaceae</taxon>
        <taxon>Microbacterium</taxon>
    </lineage>
</organism>
<dbReference type="Proteomes" id="UP000537775">
    <property type="component" value="Unassembled WGS sequence"/>
</dbReference>
<sequence>MSLVGPGRVGRVLARALSAAGYAVAGPTGRHDRIEPADVVLLCVPDAEIAAAADRARAAGRFIGHVSGATPVEASGVDFGLHPLNTFVGTEGPDALRGVGCAIGAASPEALEVARGLAVGLGARPFVIPDAGRAGYHAAASIASNFVVTLLGAAEDAAATAGLAPEDARALLAPLVRATVENWVAHGPEAALTGPIARGDLVTVQRQRAALESGAPHLLPLFDELCVSTLSLAQKDETPS</sequence>
<dbReference type="SUPFAM" id="SSF51735">
    <property type="entry name" value="NAD(P)-binding Rossmann-fold domains"/>
    <property type="match status" value="1"/>
</dbReference>
<dbReference type="PANTHER" id="PTHR40459">
    <property type="entry name" value="CONSERVED HYPOTHETICAL ALANINE AND LEUCINE RICH PROTEIN"/>
    <property type="match status" value="1"/>
</dbReference>
<dbReference type="AlphaFoldDB" id="A0A7X0KT58"/>
<accession>A0A7X0KT58</accession>
<keyword evidence="3" id="KW-1185">Reference proteome</keyword>
<dbReference type="Gene3D" id="1.10.1040.20">
    <property type="entry name" value="ProC-like, C-terminal domain"/>
    <property type="match status" value="1"/>
</dbReference>
<dbReference type="InterPro" id="IPR018931">
    <property type="entry name" value="DUF2520"/>
</dbReference>
<dbReference type="InterPro" id="IPR036291">
    <property type="entry name" value="NAD(P)-bd_dom_sf"/>
</dbReference>
<dbReference type="SUPFAM" id="SSF48179">
    <property type="entry name" value="6-phosphogluconate dehydrogenase C-terminal domain-like"/>
    <property type="match status" value="1"/>
</dbReference>
<dbReference type="InterPro" id="IPR008927">
    <property type="entry name" value="6-PGluconate_DH-like_C_sf"/>
</dbReference>
<evidence type="ECO:0000313" key="3">
    <source>
        <dbReference type="Proteomes" id="UP000537775"/>
    </source>
</evidence>
<dbReference type="EMBL" id="JACHML010000001">
    <property type="protein sequence ID" value="MBB6389790.1"/>
    <property type="molecule type" value="Genomic_DNA"/>
</dbReference>
<name>A0A7X0KT58_9MICO</name>
<dbReference type="RefSeq" id="WP_271171232.1">
    <property type="nucleotide sequence ID" value="NZ_BAAAJR010000008.1"/>
</dbReference>
<feature type="domain" description="DUF2520" evidence="1">
    <location>
        <begin position="101"/>
        <end position="226"/>
    </location>
</feature>
<comment type="caution">
    <text evidence="2">The sequence shown here is derived from an EMBL/GenBank/DDBJ whole genome shotgun (WGS) entry which is preliminary data.</text>
</comment>
<protein>
    <submittedName>
        <fullName evidence="2">Putative short-subunit dehydrogenase-like oxidoreductase (DUF2520 family)</fullName>
    </submittedName>
</protein>
<evidence type="ECO:0000259" key="1">
    <source>
        <dbReference type="Pfam" id="PF10728"/>
    </source>
</evidence>
<evidence type="ECO:0000313" key="2">
    <source>
        <dbReference type="EMBL" id="MBB6389790.1"/>
    </source>
</evidence>
<dbReference type="Pfam" id="PF10728">
    <property type="entry name" value="DUF2520"/>
    <property type="match status" value="1"/>
</dbReference>
<dbReference type="PANTHER" id="PTHR40459:SF1">
    <property type="entry name" value="CONSERVED HYPOTHETICAL ALANINE AND LEUCINE RICH PROTEIN"/>
    <property type="match status" value="1"/>
</dbReference>